<dbReference type="Proteomes" id="UP001227230">
    <property type="component" value="Chromosome 3"/>
</dbReference>
<sequence length="202" mass="22173">MRSGKSGILETMDPYEPTPIKSLGTRLCWLKFRLSMLLTVVVLVITEKRPSDLACHYLSKAGVIAIRRLRKADNNRIAKACETVVVNRPDELQESDARASSNEHNDVNGMVSEASIIGGIHKAMFDKDISSLGIEPDLGKVSSPGSNRAVQSLLIGFCFADIDDMMGSDLRYNYEEPSELEVACFEVKKLVAGRKVIVLGAE</sequence>
<evidence type="ECO:0000313" key="1">
    <source>
        <dbReference type="EMBL" id="WJZ84251.1"/>
    </source>
</evidence>
<gene>
    <name evidence="1" type="ORF">VitviT2T_003864</name>
</gene>
<protein>
    <submittedName>
        <fullName evidence="1">Uncharacterized protein</fullName>
    </submittedName>
</protein>
<accession>A0ABY9BPD3</accession>
<dbReference type="InterPro" id="IPR027409">
    <property type="entry name" value="GroEL-like_apical_dom_sf"/>
</dbReference>
<proteinExistence type="predicted"/>
<organism evidence="1 2">
    <name type="scientific">Vitis vinifera</name>
    <name type="common">Grape</name>
    <dbReference type="NCBI Taxonomy" id="29760"/>
    <lineage>
        <taxon>Eukaryota</taxon>
        <taxon>Viridiplantae</taxon>
        <taxon>Streptophyta</taxon>
        <taxon>Embryophyta</taxon>
        <taxon>Tracheophyta</taxon>
        <taxon>Spermatophyta</taxon>
        <taxon>Magnoliopsida</taxon>
        <taxon>eudicotyledons</taxon>
        <taxon>Gunneridae</taxon>
        <taxon>Pentapetalae</taxon>
        <taxon>rosids</taxon>
        <taxon>Vitales</taxon>
        <taxon>Vitaceae</taxon>
        <taxon>Viteae</taxon>
        <taxon>Vitis</taxon>
    </lineage>
</organism>
<dbReference type="InterPro" id="IPR002423">
    <property type="entry name" value="Cpn60/GroEL/TCP-1"/>
</dbReference>
<dbReference type="Pfam" id="PF00118">
    <property type="entry name" value="Cpn60_TCP1"/>
    <property type="match status" value="1"/>
</dbReference>
<keyword evidence="2" id="KW-1185">Reference proteome</keyword>
<name>A0ABY9BPD3_VITVI</name>
<dbReference type="Gene3D" id="3.50.7.10">
    <property type="entry name" value="GroEL"/>
    <property type="match status" value="1"/>
</dbReference>
<dbReference type="SUPFAM" id="SSF52029">
    <property type="entry name" value="GroEL apical domain-like"/>
    <property type="match status" value="1"/>
</dbReference>
<evidence type="ECO:0000313" key="2">
    <source>
        <dbReference type="Proteomes" id="UP001227230"/>
    </source>
</evidence>
<dbReference type="EMBL" id="CP126650">
    <property type="protein sequence ID" value="WJZ84251.1"/>
    <property type="molecule type" value="Genomic_DNA"/>
</dbReference>
<reference evidence="1 2" key="1">
    <citation type="journal article" date="2023" name="Hortic Res">
        <title>The complete reference genome for grapevine (Vitis vinifera L.) genetics and breeding.</title>
        <authorList>
            <person name="Shi X."/>
            <person name="Cao S."/>
            <person name="Wang X."/>
            <person name="Huang S."/>
            <person name="Wang Y."/>
            <person name="Liu Z."/>
            <person name="Liu W."/>
            <person name="Leng X."/>
            <person name="Peng Y."/>
            <person name="Wang N."/>
            <person name="Wang Y."/>
            <person name="Ma Z."/>
            <person name="Xu X."/>
            <person name="Zhang F."/>
            <person name="Xue H."/>
            <person name="Zhong H."/>
            <person name="Wang Y."/>
            <person name="Zhang K."/>
            <person name="Velt A."/>
            <person name="Avia K."/>
            <person name="Holtgrawe D."/>
            <person name="Grimplet J."/>
            <person name="Matus J.T."/>
            <person name="Ware D."/>
            <person name="Wu X."/>
            <person name="Wang H."/>
            <person name="Liu C."/>
            <person name="Fang Y."/>
            <person name="Rustenholz C."/>
            <person name="Cheng Z."/>
            <person name="Xiao H."/>
            <person name="Zhou Y."/>
        </authorList>
    </citation>
    <scope>NUCLEOTIDE SEQUENCE [LARGE SCALE GENOMIC DNA]</scope>
    <source>
        <strain evidence="2">cv. Pinot noir / PN40024</strain>
        <tissue evidence="1">Leaf</tissue>
    </source>
</reference>